<evidence type="ECO:0000256" key="1">
    <source>
        <dbReference type="SAM" id="SignalP"/>
    </source>
</evidence>
<evidence type="ECO:0000313" key="4">
    <source>
        <dbReference type="Proteomes" id="UP000464314"/>
    </source>
</evidence>
<dbReference type="GO" id="GO:0008932">
    <property type="term" value="F:lytic endotransglycosylase activity"/>
    <property type="evidence" value="ECO:0007669"/>
    <property type="project" value="TreeGrafter"/>
</dbReference>
<dbReference type="KEGG" id="anr:Ana3638_21940"/>
<reference evidence="3 4" key="1">
    <citation type="submission" date="2020-01" db="EMBL/GenBank/DDBJ databases">
        <title>Genome analysis of Anaerocolumna sp. CBA3638.</title>
        <authorList>
            <person name="Kim J."/>
            <person name="Roh S.W."/>
        </authorList>
    </citation>
    <scope>NUCLEOTIDE SEQUENCE [LARGE SCALE GENOMIC DNA]</scope>
    <source>
        <strain evidence="3 4">CBA3638</strain>
    </source>
</reference>
<dbReference type="Gene3D" id="6.20.240.60">
    <property type="match status" value="1"/>
</dbReference>
<feature type="chain" id="PRO_5027085017" evidence="1">
    <location>
        <begin position="28"/>
        <end position="256"/>
    </location>
</feature>
<name>A0A6P1TUE2_9FIRM</name>
<keyword evidence="4" id="KW-1185">Reference proteome</keyword>
<dbReference type="Gene3D" id="1.10.10.2520">
    <property type="entry name" value="Cell wall hydrolase SleB, domain 1"/>
    <property type="match status" value="1"/>
</dbReference>
<accession>A0A6P1TUE2</accession>
<dbReference type="Gene3D" id="3.10.350.10">
    <property type="entry name" value="LysM domain"/>
    <property type="match status" value="2"/>
</dbReference>
<proteinExistence type="predicted"/>
<dbReference type="Pfam" id="PF07486">
    <property type="entry name" value="Hydrolase_2"/>
    <property type="match status" value="1"/>
</dbReference>
<dbReference type="PANTHER" id="PTHR33734:SF22">
    <property type="entry name" value="MEMBRANE-BOUND LYTIC MUREIN TRANSGLYCOSYLASE D"/>
    <property type="match status" value="1"/>
</dbReference>
<dbReference type="SMART" id="SM00257">
    <property type="entry name" value="LysM"/>
    <property type="match status" value="2"/>
</dbReference>
<keyword evidence="1" id="KW-0732">Signal</keyword>
<sequence length="256" mass="27923">MHLLKKGQVLTFGILFALILNSATALAADYTVVSGDSLYNISVLFKTSINTLKSDNQLNTDMIYPGQELKVPAKIYTVKSGDTLYLIAKGFAIPLNSLRKANNKWDDSLIPGQQLVLPGINTAGETMKTYDTVIPYTADEVNLLARLITAETTGEPYEAMVAVGAVVVNRVKSPEWPSTITSVINQVAGGYYQFTPVKNGYINNPPTDAALRAAWAALYGSDPSKGAMFYFDDSSTNQWLWSKPITARIGSMVFVY</sequence>
<dbReference type="InterPro" id="IPR042047">
    <property type="entry name" value="SleB_dom1"/>
</dbReference>
<protein>
    <submittedName>
        <fullName evidence="3">LysM peptidoglycan-binding domain-containing protein</fullName>
    </submittedName>
</protein>
<dbReference type="CDD" id="cd00118">
    <property type="entry name" value="LysM"/>
    <property type="match status" value="2"/>
</dbReference>
<dbReference type="PROSITE" id="PS51782">
    <property type="entry name" value="LYSM"/>
    <property type="match status" value="2"/>
</dbReference>
<dbReference type="GO" id="GO:0016787">
    <property type="term" value="F:hydrolase activity"/>
    <property type="evidence" value="ECO:0007669"/>
    <property type="project" value="InterPro"/>
</dbReference>
<dbReference type="InterPro" id="IPR018392">
    <property type="entry name" value="LysM"/>
</dbReference>
<dbReference type="EMBL" id="CP048000">
    <property type="protein sequence ID" value="QHQ63108.1"/>
    <property type="molecule type" value="Genomic_DNA"/>
</dbReference>
<feature type="signal peptide" evidence="1">
    <location>
        <begin position="1"/>
        <end position="27"/>
    </location>
</feature>
<organism evidence="3 4">
    <name type="scientific">Anaerocolumna sedimenticola</name>
    <dbReference type="NCBI Taxonomy" id="2696063"/>
    <lineage>
        <taxon>Bacteria</taxon>
        <taxon>Bacillati</taxon>
        <taxon>Bacillota</taxon>
        <taxon>Clostridia</taxon>
        <taxon>Lachnospirales</taxon>
        <taxon>Lachnospiraceae</taxon>
        <taxon>Anaerocolumna</taxon>
    </lineage>
</organism>
<dbReference type="RefSeq" id="WP_161839929.1">
    <property type="nucleotide sequence ID" value="NZ_CP048000.1"/>
</dbReference>
<dbReference type="Pfam" id="PF01476">
    <property type="entry name" value="LysM"/>
    <property type="match status" value="2"/>
</dbReference>
<dbReference type="SUPFAM" id="SSF54106">
    <property type="entry name" value="LysM domain"/>
    <property type="match status" value="2"/>
</dbReference>
<dbReference type="PANTHER" id="PTHR33734">
    <property type="entry name" value="LYSM DOMAIN-CONTAINING GPI-ANCHORED PROTEIN 2"/>
    <property type="match status" value="1"/>
</dbReference>
<gene>
    <name evidence="3" type="ORF">Ana3638_21940</name>
</gene>
<feature type="domain" description="LysM" evidence="2">
    <location>
        <begin position="74"/>
        <end position="117"/>
    </location>
</feature>
<feature type="domain" description="LysM" evidence="2">
    <location>
        <begin position="28"/>
        <end position="71"/>
    </location>
</feature>
<dbReference type="Proteomes" id="UP000464314">
    <property type="component" value="Chromosome"/>
</dbReference>
<dbReference type="InterPro" id="IPR011105">
    <property type="entry name" value="Cell_wall_hydrolase_SleB"/>
</dbReference>
<dbReference type="InterPro" id="IPR036779">
    <property type="entry name" value="LysM_dom_sf"/>
</dbReference>
<evidence type="ECO:0000313" key="3">
    <source>
        <dbReference type="EMBL" id="QHQ63108.1"/>
    </source>
</evidence>
<evidence type="ECO:0000259" key="2">
    <source>
        <dbReference type="PROSITE" id="PS51782"/>
    </source>
</evidence>
<dbReference type="AlphaFoldDB" id="A0A6P1TUE2"/>